<comment type="caution">
    <text evidence="1">The sequence shown here is derived from an EMBL/GenBank/DDBJ whole genome shotgun (WGS) entry which is preliminary data.</text>
</comment>
<dbReference type="RefSeq" id="WP_114580276.1">
    <property type="nucleotide sequence ID" value="NZ_QPMH01000001.1"/>
</dbReference>
<dbReference type="Proteomes" id="UP000253941">
    <property type="component" value="Unassembled WGS sequence"/>
</dbReference>
<evidence type="ECO:0000313" key="1">
    <source>
        <dbReference type="EMBL" id="RDD63763.1"/>
    </source>
</evidence>
<gene>
    <name evidence="1" type="ORF">DRB17_00885</name>
</gene>
<sequence length="144" mass="16263">MEHIEYPDLDTWEERRHWFESLEDERGRGGAAPALSEQACALMLDLQAVYCAGAWAAAVILAATIVDSQGRFTSTDPALAEELAWLRRTRNALMHENPKLPVITVEDQWQNRREWARCAKRAVAVAMAALYPGEADKDRRAKRA</sequence>
<proteinExistence type="predicted"/>
<dbReference type="AlphaFoldDB" id="A0A369TEM9"/>
<dbReference type="EMBL" id="QPMH01000001">
    <property type="protein sequence ID" value="RDD63763.1"/>
    <property type="molecule type" value="Genomic_DNA"/>
</dbReference>
<reference evidence="1 2" key="1">
    <citation type="submission" date="2018-07" db="EMBL/GenBank/DDBJ databases">
        <title>Venubactetium sediminum gen. nov., sp. nov., isolated from a marine solar saltern.</title>
        <authorList>
            <person name="Wang S."/>
        </authorList>
    </citation>
    <scope>NUCLEOTIDE SEQUENCE [LARGE SCALE GENOMIC DNA]</scope>
    <source>
        <strain evidence="1 2">WD2A32</strain>
    </source>
</reference>
<keyword evidence="2" id="KW-1185">Reference proteome</keyword>
<name>A0A369TEM9_9PROT</name>
<evidence type="ECO:0000313" key="2">
    <source>
        <dbReference type="Proteomes" id="UP000253941"/>
    </source>
</evidence>
<accession>A0A369TEM9</accession>
<organism evidence="1 2">
    <name type="scientific">Ferruginivarius sediminum</name>
    <dbReference type="NCBI Taxonomy" id="2661937"/>
    <lineage>
        <taxon>Bacteria</taxon>
        <taxon>Pseudomonadati</taxon>
        <taxon>Pseudomonadota</taxon>
        <taxon>Alphaproteobacteria</taxon>
        <taxon>Rhodospirillales</taxon>
        <taxon>Rhodospirillaceae</taxon>
        <taxon>Ferruginivarius</taxon>
    </lineage>
</organism>
<protein>
    <submittedName>
        <fullName evidence="1">Uncharacterized protein</fullName>
    </submittedName>
</protein>